<reference evidence="1 2" key="1">
    <citation type="submission" date="2017-10" db="EMBL/GenBank/DDBJ databases">
        <title>Comparative genomics in systemic dimorphic fungi from Ajellomycetaceae.</title>
        <authorList>
            <person name="Munoz J.F."/>
            <person name="Mcewen J.G."/>
            <person name="Clay O.K."/>
            <person name="Cuomo C.A."/>
        </authorList>
    </citation>
    <scope>NUCLEOTIDE SEQUENCE [LARGE SCALE GENOMIC DNA]</scope>
    <source>
        <strain evidence="1 2">UAMH4076</strain>
    </source>
</reference>
<proteinExistence type="predicted"/>
<keyword evidence="2" id="KW-1185">Reference proteome</keyword>
<name>A0A2B7ZHN7_9EURO</name>
<organism evidence="1 2">
    <name type="scientific">[Emmonsia] crescens</name>
    <dbReference type="NCBI Taxonomy" id="73230"/>
    <lineage>
        <taxon>Eukaryota</taxon>
        <taxon>Fungi</taxon>
        <taxon>Dikarya</taxon>
        <taxon>Ascomycota</taxon>
        <taxon>Pezizomycotina</taxon>
        <taxon>Eurotiomycetes</taxon>
        <taxon>Eurotiomycetidae</taxon>
        <taxon>Onygenales</taxon>
        <taxon>Ajellomycetaceae</taxon>
        <taxon>Emergomyces</taxon>
    </lineage>
</organism>
<dbReference type="VEuPathDB" id="FungiDB:EMCG_07126"/>
<accession>A0A2B7ZHN7</accession>
<dbReference type="Proteomes" id="UP000226031">
    <property type="component" value="Unassembled WGS sequence"/>
</dbReference>
<evidence type="ECO:0000313" key="1">
    <source>
        <dbReference type="EMBL" id="PGH32683.1"/>
    </source>
</evidence>
<dbReference type="AlphaFoldDB" id="A0A2B7ZHN7"/>
<protein>
    <submittedName>
        <fullName evidence="1">Uncharacterized protein</fullName>
    </submittedName>
</protein>
<sequence length="102" mass="11060">MSYNKILSKKVVDTFTRNGVQITVSVATRTSDWTRPESAVNAVAIPFAATVKGFSGTLPEGTEDVCARLEGNHESTDPRDHFTGVCFDSKGKGKSVHFPTKK</sequence>
<dbReference type="EMBL" id="PDND01000085">
    <property type="protein sequence ID" value="PGH32683.1"/>
    <property type="molecule type" value="Genomic_DNA"/>
</dbReference>
<comment type="caution">
    <text evidence="1">The sequence shown here is derived from an EMBL/GenBank/DDBJ whole genome shotgun (WGS) entry which is preliminary data.</text>
</comment>
<evidence type="ECO:0000313" key="2">
    <source>
        <dbReference type="Proteomes" id="UP000226031"/>
    </source>
</evidence>
<gene>
    <name evidence="1" type="ORF">GX50_04530</name>
</gene>